<dbReference type="AlphaFoldDB" id="A0A366IP22"/>
<dbReference type="Proteomes" id="UP000253509">
    <property type="component" value="Unassembled WGS sequence"/>
</dbReference>
<evidence type="ECO:0000256" key="1">
    <source>
        <dbReference type="SAM" id="Phobius"/>
    </source>
</evidence>
<keyword evidence="1" id="KW-0812">Transmembrane</keyword>
<dbReference type="RefSeq" id="WP_113902922.1">
    <property type="nucleotide sequence ID" value="NZ_QNSB01000002.1"/>
</dbReference>
<feature type="transmembrane region" description="Helical" evidence="1">
    <location>
        <begin position="69"/>
        <end position="88"/>
    </location>
</feature>
<keyword evidence="1" id="KW-1133">Transmembrane helix</keyword>
<dbReference type="InterPro" id="IPR046253">
    <property type="entry name" value="DUF6286"/>
</dbReference>
<organism evidence="3 4">
    <name type="scientific">Brevibacterium celere</name>
    <dbReference type="NCBI Taxonomy" id="225845"/>
    <lineage>
        <taxon>Bacteria</taxon>
        <taxon>Bacillati</taxon>
        <taxon>Actinomycetota</taxon>
        <taxon>Actinomycetes</taxon>
        <taxon>Micrococcales</taxon>
        <taxon>Brevibacteriaceae</taxon>
        <taxon>Brevibacterium</taxon>
    </lineage>
</organism>
<feature type="domain" description="DUF6286" evidence="2">
    <location>
        <begin position="77"/>
        <end position="182"/>
    </location>
</feature>
<reference evidence="3 4" key="1">
    <citation type="submission" date="2018-06" db="EMBL/GenBank/DDBJ databases">
        <title>Freshwater and sediment microbial communities from various areas in North America, analyzing microbe dynamics in response to fracking.</title>
        <authorList>
            <person name="Lamendella R."/>
        </authorList>
    </citation>
    <scope>NUCLEOTIDE SEQUENCE [LARGE SCALE GENOMIC DNA]</scope>
    <source>
        <strain evidence="3 4">3b_TX</strain>
    </source>
</reference>
<dbReference type="EMBL" id="QNSB01000002">
    <property type="protein sequence ID" value="RBP73520.1"/>
    <property type="molecule type" value="Genomic_DNA"/>
</dbReference>
<gene>
    <name evidence="3" type="ORF">DFO65_10248</name>
</gene>
<keyword evidence="4" id="KW-1185">Reference proteome</keyword>
<sequence length="189" mass="19632">MSRTRLRMRSARIAPAVATALVLLGLGFALGWCGVSALRAQGSPAAPLSATLTGLDALAALRWEDQPVRIAGAALAALGIILVLAGIWPGRRRIARLRAEDRAHVGRLEVGMTTAGISGIASAAARTVDGVATARARSRATSTRVVVGTPVRQSAAIRRAVEDSVLARISGIDFARPVTTRVGTPRRTS</sequence>
<protein>
    <recommendedName>
        <fullName evidence="2">DUF6286 domain-containing protein</fullName>
    </recommendedName>
</protein>
<evidence type="ECO:0000313" key="4">
    <source>
        <dbReference type="Proteomes" id="UP000253509"/>
    </source>
</evidence>
<evidence type="ECO:0000313" key="3">
    <source>
        <dbReference type="EMBL" id="RBP73520.1"/>
    </source>
</evidence>
<dbReference type="Pfam" id="PF19803">
    <property type="entry name" value="DUF6286"/>
    <property type="match status" value="1"/>
</dbReference>
<name>A0A366IP22_9MICO</name>
<comment type="caution">
    <text evidence="3">The sequence shown here is derived from an EMBL/GenBank/DDBJ whole genome shotgun (WGS) entry which is preliminary data.</text>
</comment>
<evidence type="ECO:0000259" key="2">
    <source>
        <dbReference type="Pfam" id="PF19803"/>
    </source>
</evidence>
<accession>A0A366IP22</accession>
<keyword evidence="1" id="KW-0472">Membrane</keyword>
<proteinExistence type="predicted"/>